<dbReference type="PANTHER" id="PTHR13812">
    <property type="entry name" value="KETIMINE REDUCTASE MU-CRYSTALLIN"/>
    <property type="match status" value="1"/>
</dbReference>
<keyword evidence="3" id="KW-1185">Reference proteome</keyword>
<dbReference type="InterPro" id="IPR003462">
    <property type="entry name" value="ODC_Mu_crystall"/>
</dbReference>
<comment type="similarity">
    <text evidence="1">Belongs to the ornithine cyclodeaminase/mu-crystallin family.</text>
</comment>
<protein>
    <submittedName>
        <fullName evidence="2">Ornithine cyclodeaminase</fullName>
    </submittedName>
</protein>
<dbReference type="InterPro" id="IPR036291">
    <property type="entry name" value="NAD(P)-bd_dom_sf"/>
</dbReference>
<accession>A0A917DVX9</accession>
<dbReference type="Gene3D" id="3.30.1780.10">
    <property type="entry name" value="ornithine cyclodeaminase, domain 1"/>
    <property type="match status" value="1"/>
</dbReference>
<dbReference type="SUPFAM" id="SSF51735">
    <property type="entry name" value="NAD(P)-binding Rossmann-fold domains"/>
    <property type="match status" value="1"/>
</dbReference>
<dbReference type="GO" id="GO:0005737">
    <property type="term" value="C:cytoplasm"/>
    <property type="evidence" value="ECO:0007669"/>
    <property type="project" value="TreeGrafter"/>
</dbReference>
<gene>
    <name evidence="2" type="ORF">GCM10010990_22510</name>
</gene>
<sequence>MQFHDAASLARSLPFGRLIEGLRGLYAQNDAIDVPQRLVVPASRGRELLVMPAVTDRLAGTKLLSIVPDNAAKSQPVIQGTYVVFDFETGCPIGVLDAAELTSRRTAAVSALAADCLARRDASRLLVVGTGNLAPYFAEAMLAVRPFERIDIWGRNPDRAAAAARLIANRTGHVDVRVAQDLADSAKAADVISCVTSSAEPLIEGSWLSAGMHLDLVGGYRPDMREADDACFARASIYVDARDAVLAESGDLLHPINNGVIGKGDILGDITDLASGAGRSGDAQITVFKAVGTAAADLFAARIALHGG</sequence>
<dbReference type="FunFam" id="3.40.50.720:FF:000311">
    <property type="entry name" value="Ornithine cyclodeaminase"/>
    <property type="match status" value="1"/>
</dbReference>
<dbReference type="Pfam" id="PF02423">
    <property type="entry name" value="OCD_Mu_crystall"/>
    <property type="match status" value="1"/>
</dbReference>
<evidence type="ECO:0000313" key="2">
    <source>
        <dbReference type="EMBL" id="GGD72471.1"/>
    </source>
</evidence>
<name>A0A917DVX9_9SPHN</name>
<comment type="caution">
    <text evidence="2">The sequence shown here is derived from an EMBL/GenBank/DDBJ whole genome shotgun (WGS) entry which is preliminary data.</text>
</comment>
<dbReference type="Proteomes" id="UP000612349">
    <property type="component" value="Unassembled WGS sequence"/>
</dbReference>
<dbReference type="NCBIfam" id="NF004793">
    <property type="entry name" value="PRK06141.1"/>
    <property type="match status" value="1"/>
</dbReference>
<dbReference type="GO" id="GO:0016491">
    <property type="term" value="F:oxidoreductase activity"/>
    <property type="evidence" value="ECO:0007669"/>
    <property type="project" value="UniProtKB-ARBA"/>
</dbReference>
<dbReference type="PANTHER" id="PTHR13812:SF19">
    <property type="entry name" value="KETIMINE REDUCTASE MU-CRYSTALLIN"/>
    <property type="match status" value="1"/>
</dbReference>
<organism evidence="2 3">
    <name type="scientific">Croceicoccus mobilis</name>
    <dbReference type="NCBI Taxonomy" id="1703339"/>
    <lineage>
        <taxon>Bacteria</taxon>
        <taxon>Pseudomonadati</taxon>
        <taxon>Pseudomonadota</taxon>
        <taxon>Alphaproteobacteria</taxon>
        <taxon>Sphingomonadales</taxon>
        <taxon>Erythrobacteraceae</taxon>
        <taxon>Croceicoccus</taxon>
    </lineage>
</organism>
<proteinExistence type="inferred from homology"/>
<dbReference type="PIRSF" id="PIRSF001439">
    <property type="entry name" value="CryM"/>
    <property type="match status" value="1"/>
</dbReference>
<dbReference type="EMBL" id="BMIP01000004">
    <property type="protein sequence ID" value="GGD72471.1"/>
    <property type="molecule type" value="Genomic_DNA"/>
</dbReference>
<reference evidence="2" key="2">
    <citation type="submission" date="2020-09" db="EMBL/GenBank/DDBJ databases">
        <authorList>
            <person name="Sun Q."/>
            <person name="Zhou Y."/>
        </authorList>
    </citation>
    <scope>NUCLEOTIDE SEQUENCE</scope>
    <source>
        <strain evidence="2">CGMCC 1.15360</strain>
    </source>
</reference>
<dbReference type="Gene3D" id="3.40.50.720">
    <property type="entry name" value="NAD(P)-binding Rossmann-like Domain"/>
    <property type="match status" value="1"/>
</dbReference>
<dbReference type="InterPro" id="IPR023401">
    <property type="entry name" value="ODC_N"/>
</dbReference>
<evidence type="ECO:0000313" key="3">
    <source>
        <dbReference type="Proteomes" id="UP000612349"/>
    </source>
</evidence>
<evidence type="ECO:0000256" key="1">
    <source>
        <dbReference type="ARBA" id="ARBA00008903"/>
    </source>
</evidence>
<reference evidence="2" key="1">
    <citation type="journal article" date="2014" name="Int. J. Syst. Evol. Microbiol.">
        <title>Complete genome sequence of Corynebacterium casei LMG S-19264T (=DSM 44701T), isolated from a smear-ripened cheese.</title>
        <authorList>
            <consortium name="US DOE Joint Genome Institute (JGI-PGF)"/>
            <person name="Walter F."/>
            <person name="Albersmeier A."/>
            <person name="Kalinowski J."/>
            <person name="Ruckert C."/>
        </authorList>
    </citation>
    <scope>NUCLEOTIDE SEQUENCE</scope>
    <source>
        <strain evidence="2">CGMCC 1.15360</strain>
    </source>
</reference>
<dbReference type="GO" id="GO:0019752">
    <property type="term" value="P:carboxylic acid metabolic process"/>
    <property type="evidence" value="ECO:0007669"/>
    <property type="project" value="UniProtKB-ARBA"/>
</dbReference>
<dbReference type="AlphaFoldDB" id="A0A917DVX9"/>
<dbReference type="RefSeq" id="WP_066774753.1">
    <property type="nucleotide sequence ID" value="NZ_BMIP01000004.1"/>
</dbReference>